<keyword evidence="1" id="KW-0547">Nucleotide-binding</keyword>
<dbReference type="EMBL" id="CALYLK010000131">
    <property type="protein sequence ID" value="CAH8215839.1"/>
    <property type="molecule type" value="Genomic_DNA"/>
</dbReference>
<dbReference type="Proteomes" id="UP001239257">
    <property type="component" value="Chromosome 1"/>
</dbReference>
<accession>A0AAX3U078</accession>
<evidence type="ECO:0000313" key="7">
    <source>
        <dbReference type="Proteomes" id="UP001239257"/>
    </source>
</evidence>
<dbReference type="GO" id="GO:0005524">
    <property type="term" value="F:ATP binding"/>
    <property type="evidence" value="ECO:0007669"/>
    <property type="project" value="UniProtKB-KW"/>
</dbReference>
<sequence>MGEAVQFPRNDSNKIRFKTNLSIWVIYSSDVFKVHIQNELGQCRNVNFELIFLADLMAANLRKFSSPDLIFVETGPNWAQKVVELHNYEGNSSEQNHEAALVVFGDESDSTALKMALRIGAVDFMSDQAMLDEFLPLLTNVADEKVMNRHFGELFIFLNTKGGSGASTLSVNTAVDIAHRYPGKVLLLDLDLQFGTIDDYLNLIPSYGLSDVIASVADLDEVSLNSLVTKHSSGLHVLSFKHGNSHDNYDKAKDISKLLPLLREIYPFVIIDLSRGVDRLFSSVISPATKIFLVTQQNLAALKNTSRIAKSLVFDFGLSKEQMAILVNRYEKRQSIKLKDVQETIEGIDVQVFPNDFKVAVEGANLGRPFVETKKGSPLSKSVIQFVCSQLPDVEVKQGWFKRIFS</sequence>
<dbReference type="GO" id="GO:0051782">
    <property type="term" value="P:negative regulation of cell division"/>
    <property type="evidence" value="ECO:0007669"/>
    <property type="project" value="TreeGrafter"/>
</dbReference>
<dbReference type="GO" id="GO:0016887">
    <property type="term" value="F:ATP hydrolysis activity"/>
    <property type="evidence" value="ECO:0007669"/>
    <property type="project" value="TreeGrafter"/>
</dbReference>
<evidence type="ECO:0000313" key="4">
    <source>
        <dbReference type="EMBL" id="CAH8215839.1"/>
    </source>
</evidence>
<keyword evidence="2" id="KW-0067">ATP-binding</keyword>
<reference evidence="4" key="2">
    <citation type="submission" date="2022-06" db="EMBL/GenBank/DDBJ databases">
        <authorList>
            <person name="Goudenege D."/>
            <person name="Le Roux F."/>
        </authorList>
    </citation>
    <scope>NUCLEOTIDE SEQUENCE</scope>
    <source>
        <strain evidence="4">12-063</strain>
    </source>
</reference>
<evidence type="ECO:0000256" key="1">
    <source>
        <dbReference type="ARBA" id="ARBA00022741"/>
    </source>
</evidence>
<dbReference type="GO" id="GO:0005829">
    <property type="term" value="C:cytosol"/>
    <property type="evidence" value="ECO:0007669"/>
    <property type="project" value="TreeGrafter"/>
</dbReference>
<dbReference type="PANTHER" id="PTHR43384">
    <property type="entry name" value="SEPTUM SITE-DETERMINING PROTEIN MIND HOMOLOG, CHLOROPLASTIC-RELATED"/>
    <property type="match status" value="1"/>
</dbReference>
<dbReference type="GO" id="GO:0009898">
    <property type="term" value="C:cytoplasmic side of plasma membrane"/>
    <property type="evidence" value="ECO:0007669"/>
    <property type="project" value="TreeGrafter"/>
</dbReference>
<dbReference type="RefSeq" id="WP_168521170.1">
    <property type="nucleotide sequence ID" value="NZ_CALYLA010000016.1"/>
</dbReference>
<evidence type="ECO:0000259" key="3">
    <source>
        <dbReference type="Pfam" id="PF13614"/>
    </source>
</evidence>
<proteinExistence type="predicted"/>
<dbReference type="InterPro" id="IPR050625">
    <property type="entry name" value="ParA/MinD_ATPase"/>
</dbReference>
<evidence type="ECO:0000313" key="5">
    <source>
        <dbReference type="EMBL" id="WGK80892.1"/>
    </source>
</evidence>
<dbReference type="InterPro" id="IPR027417">
    <property type="entry name" value="P-loop_NTPase"/>
</dbReference>
<evidence type="ECO:0000313" key="6">
    <source>
        <dbReference type="Proteomes" id="UP001152658"/>
    </source>
</evidence>
<reference evidence="5" key="1">
    <citation type="submission" date="2022-02" db="EMBL/GenBank/DDBJ databases">
        <title>Emergence and expansion in Europe of a Vibrio aestuarianus clonal complex pathogenic for oysters.</title>
        <authorList>
            <person name="Mesnil A."/>
            <person name="Travers M.-A."/>
        </authorList>
    </citation>
    <scope>NUCLEOTIDE SEQUENCE</scope>
    <source>
        <strain evidence="5">U29</strain>
    </source>
</reference>
<dbReference type="EMBL" id="CP118709">
    <property type="protein sequence ID" value="WGK80892.1"/>
    <property type="molecule type" value="Genomic_DNA"/>
</dbReference>
<dbReference type="SUPFAM" id="SSF52540">
    <property type="entry name" value="P-loop containing nucleoside triphosphate hydrolases"/>
    <property type="match status" value="1"/>
</dbReference>
<feature type="domain" description="AAA" evidence="3">
    <location>
        <begin position="157"/>
        <end position="309"/>
    </location>
</feature>
<protein>
    <submittedName>
        <fullName evidence="5">AAA family ATPase</fullName>
    </submittedName>
    <submittedName>
        <fullName evidence="4">Type II/IV secretion system ATPase TadZ/CpaE, associated with Flp pilus assembly</fullName>
    </submittedName>
</protein>
<dbReference type="Gene3D" id="3.40.50.300">
    <property type="entry name" value="P-loop containing nucleotide triphosphate hydrolases"/>
    <property type="match status" value="1"/>
</dbReference>
<dbReference type="Proteomes" id="UP001152658">
    <property type="component" value="Unassembled WGS sequence"/>
</dbReference>
<gene>
    <name evidence="5" type="ORF">PYE51_09585</name>
    <name evidence="4" type="ORF">VAE063_900162</name>
</gene>
<name>A0AAX3U078_9VIBR</name>
<keyword evidence="6" id="KW-1185">Reference proteome</keyword>
<dbReference type="AlphaFoldDB" id="A0AAX3U078"/>
<dbReference type="InterPro" id="IPR025669">
    <property type="entry name" value="AAA_dom"/>
</dbReference>
<dbReference type="Pfam" id="PF13614">
    <property type="entry name" value="AAA_31"/>
    <property type="match status" value="1"/>
</dbReference>
<organism evidence="5 7">
    <name type="scientific">Vibrio aestuarianus</name>
    <dbReference type="NCBI Taxonomy" id="28171"/>
    <lineage>
        <taxon>Bacteria</taxon>
        <taxon>Pseudomonadati</taxon>
        <taxon>Pseudomonadota</taxon>
        <taxon>Gammaproteobacteria</taxon>
        <taxon>Vibrionales</taxon>
        <taxon>Vibrionaceae</taxon>
        <taxon>Vibrio</taxon>
    </lineage>
</organism>
<evidence type="ECO:0000256" key="2">
    <source>
        <dbReference type="ARBA" id="ARBA00022840"/>
    </source>
</evidence>
<dbReference type="PANTHER" id="PTHR43384:SF6">
    <property type="entry name" value="SEPTUM SITE-DETERMINING PROTEIN MIND HOMOLOG, CHLOROPLASTIC"/>
    <property type="match status" value="1"/>
</dbReference>